<dbReference type="RefSeq" id="XP_025350221.1">
    <property type="nucleotide sequence ID" value="XM_025491695.1"/>
</dbReference>
<organism evidence="1 2">
    <name type="scientific">Pseudomicrostroma glucosiphilum</name>
    <dbReference type="NCBI Taxonomy" id="1684307"/>
    <lineage>
        <taxon>Eukaryota</taxon>
        <taxon>Fungi</taxon>
        <taxon>Dikarya</taxon>
        <taxon>Basidiomycota</taxon>
        <taxon>Ustilaginomycotina</taxon>
        <taxon>Exobasidiomycetes</taxon>
        <taxon>Microstromatales</taxon>
        <taxon>Microstromatales incertae sedis</taxon>
        <taxon>Pseudomicrostroma</taxon>
    </lineage>
</organism>
<evidence type="ECO:0000313" key="2">
    <source>
        <dbReference type="Proteomes" id="UP000245942"/>
    </source>
</evidence>
<dbReference type="GeneID" id="37013429"/>
<protein>
    <submittedName>
        <fullName evidence="1">Uncharacterized protein</fullName>
    </submittedName>
</protein>
<gene>
    <name evidence="1" type="ORF">BCV69DRAFT_280676</name>
</gene>
<dbReference type="OrthoDB" id="10012223at2759"/>
<proteinExistence type="predicted"/>
<dbReference type="STRING" id="1684307.A0A316UF73"/>
<dbReference type="AlphaFoldDB" id="A0A316UF73"/>
<name>A0A316UF73_9BASI</name>
<evidence type="ECO:0000313" key="1">
    <source>
        <dbReference type="EMBL" id="PWN23061.1"/>
    </source>
</evidence>
<dbReference type="PANTHER" id="PTHR34292">
    <property type="entry name" value="OUTER SPORE WALL PROTEIN LDS1"/>
    <property type="match status" value="1"/>
</dbReference>
<dbReference type="EMBL" id="KZ819322">
    <property type="protein sequence ID" value="PWN23061.1"/>
    <property type="molecule type" value="Genomic_DNA"/>
</dbReference>
<sequence length="270" mass="30757">MPQETIDFPAAYVLIGAYRLAHDPALWKPMWQDISGAAKKAGLVALVWGILTWPLQRVFVRTFMGGSSRVLGMSGAYHSLSEKADRLDDSLPFIIPIPSLQGFATFMFVLSQCSTILELWLRRRLKAARAKAYGETVRSRGKAPEWWTDYYEEWEEPPTQKAIKGAQKQSFYTKLATPLLRFFVFKVLLLPLDWVPFLSLFLSSWLRSLSLGRQLHEPLFQAKRMTPLQVEVWVTERSFAYRQFGFAAALFEHIPILGLVLSISNRVGAA</sequence>
<reference evidence="1 2" key="1">
    <citation type="journal article" date="2018" name="Mol. Biol. Evol.">
        <title>Broad Genomic Sampling Reveals a Smut Pathogenic Ancestry of the Fungal Clade Ustilaginomycotina.</title>
        <authorList>
            <person name="Kijpornyongpan T."/>
            <person name="Mondo S.J."/>
            <person name="Barry K."/>
            <person name="Sandor L."/>
            <person name="Lee J."/>
            <person name="Lipzen A."/>
            <person name="Pangilinan J."/>
            <person name="LaButti K."/>
            <person name="Hainaut M."/>
            <person name="Henrissat B."/>
            <person name="Grigoriev I.V."/>
            <person name="Spatafora J.W."/>
            <person name="Aime M.C."/>
        </authorList>
    </citation>
    <scope>NUCLEOTIDE SEQUENCE [LARGE SCALE GENOMIC DNA]</scope>
    <source>
        <strain evidence="1 2">MCA 4718</strain>
    </source>
</reference>
<dbReference type="PANTHER" id="PTHR34292:SF2">
    <property type="entry name" value="OUTER SPORE WALL PROTEIN LDS1"/>
    <property type="match status" value="1"/>
</dbReference>
<dbReference type="InterPro" id="IPR052786">
    <property type="entry name" value="Spore_wall_assembly"/>
</dbReference>
<keyword evidence="2" id="KW-1185">Reference proteome</keyword>
<accession>A0A316UF73</accession>
<dbReference type="Proteomes" id="UP000245942">
    <property type="component" value="Unassembled WGS sequence"/>
</dbReference>